<feature type="domain" description="ABC transporter" evidence="5">
    <location>
        <begin position="2"/>
        <end position="232"/>
    </location>
</feature>
<dbReference type="Proteomes" id="UP000614410">
    <property type="component" value="Unassembled WGS sequence"/>
</dbReference>
<dbReference type="EMBL" id="JAEKNN010000035">
    <property type="protein sequence ID" value="MBJ7609320.1"/>
    <property type="molecule type" value="Genomic_DNA"/>
</dbReference>
<dbReference type="InterPro" id="IPR003439">
    <property type="entry name" value="ABC_transporter-like_ATP-bd"/>
</dbReference>
<proteinExistence type="inferred from homology"/>
<accession>A0A934NG08</accession>
<keyword evidence="3" id="KW-0547">Nucleotide-binding</keyword>
<name>A0A934NG08_9BACT</name>
<comment type="caution">
    <text evidence="6">The sequence shown here is derived from an EMBL/GenBank/DDBJ whole genome shotgun (WGS) entry which is preliminary data.</text>
</comment>
<sequence>MIDARHLVRRFGTHIALSECSFEVDRGTIFGLVGPNGAGKTTTLRILAGLLAPSGGTAFVDGIDVGADPQAARERVGWMPDFFGVYERMTAAEYLSFYADCHRVPARRVPAVVADLLELVNLADRAATPVDVLSRGMKQRLCLARSLVHDPSVLLLDEPASGLDPRARVELRELLRELRDMDKTIVVSSHILPELAEMCTSFGFIHGGRMIASGPLEAITGPIERSSVRIEVGGDAATAERLVASLAEVHAVRCDGQVLDIELNGPHETTSAVIAAMVRSDVPIRAVAPRTSSLEEVFMQMTSTDVGEHGVRLQR</sequence>
<evidence type="ECO:0000256" key="3">
    <source>
        <dbReference type="ARBA" id="ARBA00022741"/>
    </source>
</evidence>
<dbReference type="InterPro" id="IPR003593">
    <property type="entry name" value="AAA+_ATPase"/>
</dbReference>
<dbReference type="AlphaFoldDB" id="A0A934NG08"/>
<dbReference type="GO" id="GO:0005524">
    <property type="term" value="F:ATP binding"/>
    <property type="evidence" value="ECO:0007669"/>
    <property type="project" value="UniProtKB-KW"/>
</dbReference>
<evidence type="ECO:0000256" key="2">
    <source>
        <dbReference type="ARBA" id="ARBA00022448"/>
    </source>
</evidence>
<keyword evidence="2" id="KW-0813">Transport</keyword>
<dbReference type="CDD" id="cd03230">
    <property type="entry name" value="ABC_DR_subfamily_A"/>
    <property type="match status" value="1"/>
</dbReference>
<protein>
    <submittedName>
        <fullName evidence="6">ABC transporter ATP-binding protein</fullName>
    </submittedName>
</protein>
<organism evidence="6 7">
    <name type="scientific">Candidatus Amunia macphersoniae</name>
    <dbReference type="NCBI Taxonomy" id="3127014"/>
    <lineage>
        <taxon>Bacteria</taxon>
        <taxon>Bacillati</taxon>
        <taxon>Candidatus Dormiibacterota</taxon>
        <taxon>Candidatus Dormibacteria</taxon>
        <taxon>Candidatus Aeolococcales</taxon>
        <taxon>Candidatus Aeolococcaceae</taxon>
        <taxon>Candidatus Amunia</taxon>
    </lineage>
</organism>
<evidence type="ECO:0000256" key="4">
    <source>
        <dbReference type="ARBA" id="ARBA00022840"/>
    </source>
</evidence>
<reference evidence="6 7" key="1">
    <citation type="submission" date="2020-10" db="EMBL/GenBank/DDBJ databases">
        <title>Ca. Dormibacterota MAGs.</title>
        <authorList>
            <person name="Montgomery K."/>
        </authorList>
    </citation>
    <scope>NUCLEOTIDE SEQUENCE [LARGE SCALE GENOMIC DNA]</scope>
    <source>
        <strain evidence="6">Mitchell_Peninsula_5</strain>
    </source>
</reference>
<dbReference type="InterPro" id="IPR027417">
    <property type="entry name" value="P-loop_NTPase"/>
</dbReference>
<evidence type="ECO:0000313" key="7">
    <source>
        <dbReference type="Proteomes" id="UP000614410"/>
    </source>
</evidence>
<dbReference type="PROSITE" id="PS50893">
    <property type="entry name" value="ABC_TRANSPORTER_2"/>
    <property type="match status" value="1"/>
</dbReference>
<dbReference type="PANTHER" id="PTHR43335:SF3">
    <property type="entry name" value="ABC TRANSPORTER"/>
    <property type="match status" value="1"/>
</dbReference>
<dbReference type="Gene3D" id="3.40.50.300">
    <property type="entry name" value="P-loop containing nucleotide triphosphate hydrolases"/>
    <property type="match status" value="1"/>
</dbReference>
<dbReference type="Pfam" id="PF00005">
    <property type="entry name" value="ABC_tran"/>
    <property type="match status" value="1"/>
</dbReference>
<keyword evidence="4 6" id="KW-0067">ATP-binding</keyword>
<evidence type="ECO:0000259" key="5">
    <source>
        <dbReference type="PROSITE" id="PS50893"/>
    </source>
</evidence>
<evidence type="ECO:0000256" key="1">
    <source>
        <dbReference type="ARBA" id="ARBA00005417"/>
    </source>
</evidence>
<dbReference type="GO" id="GO:0016887">
    <property type="term" value="F:ATP hydrolysis activity"/>
    <property type="evidence" value="ECO:0007669"/>
    <property type="project" value="InterPro"/>
</dbReference>
<gene>
    <name evidence="6" type="ORF">JF887_07795</name>
</gene>
<comment type="similarity">
    <text evidence="1">Belongs to the ABC transporter superfamily.</text>
</comment>
<dbReference type="PANTHER" id="PTHR43335">
    <property type="entry name" value="ABC TRANSPORTER, ATP-BINDING PROTEIN"/>
    <property type="match status" value="1"/>
</dbReference>
<evidence type="ECO:0000313" key="6">
    <source>
        <dbReference type="EMBL" id="MBJ7609320.1"/>
    </source>
</evidence>
<dbReference type="SMART" id="SM00382">
    <property type="entry name" value="AAA"/>
    <property type="match status" value="1"/>
</dbReference>
<dbReference type="SUPFAM" id="SSF52540">
    <property type="entry name" value="P-loop containing nucleoside triphosphate hydrolases"/>
    <property type="match status" value="1"/>
</dbReference>